<dbReference type="AlphaFoldDB" id="A0AAU2VF48"/>
<keyword evidence="1" id="KW-0472">Membrane</keyword>
<keyword evidence="1" id="KW-0812">Transmembrane</keyword>
<dbReference type="EMBL" id="CP108318">
    <property type="protein sequence ID" value="WTW65699.1"/>
    <property type="molecule type" value="Genomic_DNA"/>
</dbReference>
<name>A0AAU2VF48_9ACTN</name>
<keyword evidence="1" id="KW-1133">Transmembrane helix</keyword>
<sequence length="175" mass="18367">MFAVGGAFGVVFGCVGLLFAVVGIGALIGVVRKVSEHKRTLREGLTAQARCLEAYVVRTHRSDGLVHHQRRLIVGFRAVDGREVRVQVTSRQPYVTGDMVPVRYVPHRPERAVVDEAPTGVGVVSCLFAGVMVVFACLGLFFAAIGFGAAVFLGASADGGGGPVPFPDSYPTAGP</sequence>
<organism evidence="2">
    <name type="scientific">Streptomyces sp. NBC_00003</name>
    <dbReference type="NCBI Taxonomy" id="2903608"/>
    <lineage>
        <taxon>Bacteria</taxon>
        <taxon>Bacillati</taxon>
        <taxon>Actinomycetota</taxon>
        <taxon>Actinomycetes</taxon>
        <taxon>Kitasatosporales</taxon>
        <taxon>Streptomycetaceae</taxon>
        <taxon>Streptomyces</taxon>
    </lineage>
</organism>
<reference evidence="2" key="1">
    <citation type="submission" date="2022-10" db="EMBL/GenBank/DDBJ databases">
        <title>The complete genomes of actinobacterial strains from the NBC collection.</title>
        <authorList>
            <person name="Joergensen T.S."/>
            <person name="Alvarez Arevalo M."/>
            <person name="Sterndorff E.B."/>
            <person name="Faurdal D."/>
            <person name="Vuksanovic O."/>
            <person name="Mourched A.-S."/>
            <person name="Charusanti P."/>
            <person name="Shaw S."/>
            <person name="Blin K."/>
            <person name="Weber T."/>
        </authorList>
    </citation>
    <scope>NUCLEOTIDE SEQUENCE</scope>
    <source>
        <strain evidence="2">NBC_00003</strain>
    </source>
</reference>
<gene>
    <name evidence="2" type="ORF">OG549_36500</name>
</gene>
<evidence type="ECO:0000313" key="2">
    <source>
        <dbReference type="EMBL" id="WTW65699.1"/>
    </source>
</evidence>
<proteinExistence type="predicted"/>
<feature type="transmembrane region" description="Helical" evidence="1">
    <location>
        <begin position="127"/>
        <end position="153"/>
    </location>
</feature>
<accession>A0AAU2VF48</accession>
<protein>
    <submittedName>
        <fullName evidence="2">DUF3592 domain-containing protein</fullName>
    </submittedName>
</protein>
<evidence type="ECO:0000256" key="1">
    <source>
        <dbReference type="SAM" id="Phobius"/>
    </source>
</evidence>
<feature type="transmembrane region" description="Helical" evidence="1">
    <location>
        <begin position="6"/>
        <end position="31"/>
    </location>
</feature>